<dbReference type="Pfam" id="PF03466">
    <property type="entry name" value="LysR_substrate"/>
    <property type="match status" value="1"/>
</dbReference>
<sequence length="295" mass="32437">MDLAVLEIFRAVAEAQSVTRAAAALNRVQSNVTTRIRQLEDELGVELFLRDGKRMKLSERGQEFLLYAEQILALTEQAKQSMHPDSPSGPLRLGTMESTAASRLPQKLARFHREHPEVELTVTTGPTGRMLDAVMERRVDCALVAQPSSLKDGRWEAEPFPPEIESLPVFTEELVLVLPEGHPVVNGPDDVSLTTLGGFAFSCSYRQIAEQWFNSGKGQPFRALKVQELGSYHGILACVTAGSCFGIVPRSVLELIGGTTNLTLHPIMQIETQLVWRAGYNTPAFKSLQGLLLAT</sequence>
<dbReference type="PROSITE" id="PS50931">
    <property type="entry name" value="HTH_LYSR"/>
    <property type="match status" value="1"/>
</dbReference>
<evidence type="ECO:0000256" key="1">
    <source>
        <dbReference type="ARBA" id="ARBA00009437"/>
    </source>
</evidence>
<dbReference type="FunFam" id="1.10.10.10:FF:000001">
    <property type="entry name" value="LysR family transcriptional regulator"/>
    <property type="match status" value="1"/>
</dbReference>
<evidence type="ECO:0000256" key="3">
    <source>
        <dbReference type="ARBA" id="ARBA00023125"/>
    </source>
</evidence>
<dbReference type="PRINTS" id="PR00039">
    <property type="entry name" value="HTHLYSR"/>
</dbReference>
<dbReference type="AlphaFoldDB" id="A0A5J6QKA5"/>
<gene>
    <name evidence="6" type="ORF">FXN65_13295</name>
</gene>
<dbReference type="Gene3D" id="3.40.190.290">
    <property type="match status" value="1"/>
</dbReference>
<feature type="domain" description="HTH lysR-type" evidence="5">
    <location>
        <begin position="1"/>
        <end position="58"/>
    </location>
</feature>
<dbReference type="Proteomes" id="UP000327179">
    <property type="component" value="Chromosome"/>
</dbReference>
<dbReference type="SUPFAM" id="SSF53850">
    <property type="entry name" value="Periplasmic binding protein-like II"/>
    <property type="match status" value="1"/>
</dbReference>
<evidence type="ECO:0000256" key="2">
    <source>
        <dbReference type="ARBA" id="ARBA00023015"/>
    </source>
</evidence>
<name>A0A5J6QKA5_9GAMM</name>
<reference evidence="6 7" key="1">
    <citation type="submission" date="2019-08" db="EMBL/GenBank/DDBJ databases">
        <title>Whole-genome Sequencing of e-waste polymer degrading bacterium Pseudomonas sp. strain PE08.</title>
        <authorList>
            <person name="Kirdat K."/>
            <person name="Debbarma P."/>
            <person name="Narawade N."/>
            <person name="Suyal D."/>
            <person name="Thorat V."/>
            <person name="Shouche Y."/>
            <person name="Goel R."/>
            <person name="Yadav A."/>
        </authorList>
    </citation>
    <scope>NUCLEOTIDE SEQUENCE [LARGE SCALE GENOMIC DNA]</scope>
    <source>
        <strain evidence="6 7">PE08</strain>
    </source>
</reference>
<dbReference type="SUPFAM" id="SSF46785">
    <property type="entry name" value="Winged helix' DNA-binding domain"/>
    <property type="match status" value="1"/>
</dbReference>
<dbReference type="InterPro" id="IPR036390">
    <property type="entry name" value="WH_DNA-bd_sf"/>
</dbReference>
<dbReference type="RefSeq" id="WP_151133655.1">
    <property type="nucleotide sequence ID" value="NZ_CP043311.1"/>
</dbReference>
<dbReference type="CDD" id="cd08442">
    <property type="entry name" value="PBP2_YofA_SoxR_like"/>
    <property type="match status" value="1"/>
</dbReference>
<keyword evidence="4" id="KW-0804">Transcription</keyword>
<dbReference type="EMBL" id="CP043311">
    <property type="protein sequence ID" value="QEY63000.1"/>
    <property type="molecule type" value="Genomic_DNA"/>
</dbReference>
<organism evidence="6 7">
    <name type="scientific">Metapseudomonas lalkuanensis</name>
    <dbReference type="NCBI Taxonomy" id="2604832"/>
    <lineage>
        <taxon>Bacteria</taxon>
        <taxon>Pseudomonadati</taxon>
        <taxon>Pseudomonadota</taxon>
        <taxon>Gammaproteobacteria</taxon>
        <taxon>Pseudomonadales</taxon>
        <taxon>Pseudomonadaceae</taxon>
        <taxon>Metapseudomonas</taxon>
    </lineage>
</organism>
<keyword evidence="2" id="KW-0805">Transcription regulation</keyword>
<keyword evidence="7" id="KW-1185">Reference proteome</keyword>
<protein>
    <submittedName>
        <fullName evidence="6">LysR family transcriptional regulator</fullName>
    </submittedName>
</protein>
<evidence type="ECO:0000313" key="6">
    <source>
        <dbReference type="EMBL" id="QEY63000.1"/>
    </source>
</evidence>
<dbReference type="InterPro" id="IPR036388">
    <property type="entry name" value="WH-like_DNA-bd_sf"/>
</dbReference>
<keyword evidence="3" id="KW-0238">DNA-binding</keyword>
<dbReference type="GO" id="GO:0003700">
    <property type="term" value="F:DNA-binding transcription factor activity"/>
    <property type="evidence" value="ECO:0007669"/>
    <property type="project" value="InterPro"/>
</dbReference>
<dbReference type="GO" id="GO:0000976">
    <property type="term" value="F:transcription cis-regulatory region binding"/>
    <property type="evidence" value="ECO:0007669"/>
    <property type="project" value="TreeGrafter"/>
</dbReference>
<dbReference type="PANTHER" id="PTHR30126:SF40">
    <property type="entry name" value="HTH-TYPE TRANSCRIPTIONAL REGULATOR GLTR"/>
    <property type="match status" value="1"/>
</dbReference>
<dbReference type="Gene3D" id="1.10.10.10">
    <property type="entry name" value="Winged helix-like DNA-binding domain superfamily/Winged helix DNA-binding domain"/>
    <property type="match status" value="1"/>
</dbReference>
<evidence type="ECO:0000259" key="5">
    <source>
        <dbReference type="PROSITE" id="PS50931"/>
    </source>
</evidence>
<dbReference type="KEGG" id="plal:FXN65_13295"/>
<evidence type="ECO:0000313" key="7">
    <source>
        <dbReference type="Proteomes" id="UP000327179"/>
    </source>
</evidence>
<evidence type="ECO:0000256" key="4">
    <source>
        <dbReference type="ARBA" id="ARBA00023163"/>
    </source>
</evidence>
<proteinExistence type="inferred from homology"/>
<accession>A0A5J6QKA5</accession>
<dbReference type="PANTHER" id="PTHR30126">
    <property type="entry name" value="HTH-TYPE TRANSCRIPTIONAL REGULATOR"/>
    <property type="match status" value="1"/>
</dbReference>
<comment type="similarity">
    <text evidence="1">Belongs to the LysR transcriptional regulatory family.</text>
</comment>
<dbReference type="InterPro" id="IPR005119">
    <property type="entry name" value="LysR_subst-bd"/>
</dbReference>
<dbReference type="InterPro" id="IPR000847">
    <property type="entry name" value="LysR_HTH_N"/>
</dbReference>
<dbReference type="Pfam" id="PF00126">
    <property type="entry name" value="HTH_1"/>
    <property type="match status" value="1"/>
</dbReference>